<dbReference type="EMBL" id="FNEK01000062">
    <property type="protein sequence ID" value="SDK97589.1"/>
    <property type="molecule type" value="Genomic_DNA"/>
</dbReference>
<reference evidence="3 4" key="1">
    <citation type="submission" date="2016-10" db="EMBL/GenBank/DDBJ databases">
        <authorList>
            <person name="de Groot N.N."/>
        </authorList>
    </citation>
    <scope>NUCLEOTIDE SEQUENCE [LARGE SCALE GENOMIC DNA]</scope>
    <source>
        <strain evidence="3 4">DSM 25294</strain>
    </source>
</reference>
<dbReference type="STRING" id="571298.SAMN04488026_106210"/>
<dbReference type="PANTHER" id="PTHR33279">
    <property type="entry name" value="SULFUR CARRIER PROTEIN YEDF-RELATED"/>
    <property type="match status" value="1"/>
</dbReference>
<evidence type="ECO:0000256" key="1">
    <source>
        <dbReference type="ARBA" id="ARBA00008984"/>
    </source>
</evidence>
<evidence type="ECO:0000259" key="2">
    <source>
        <dbReference type="PROSITE" id="PS01148"/>
    </source>
</evidence>
<organism evidence="3 4">
    <name type="scientific">Aliiruegeria lutimaris</name>
    <dbReference type="NCBI Taxonomy" id="571298"/>
    <lineage>
        <taxon>Bacteria</taxon>
        <taxon>Pseudomonadati</taxon>
        <taxon>Pseudomonadota</taxon>
        <taxon>Alphaproteobacteria</taxon>
        <taxon>Rhodobacterales</taxon>
        <taxon>Roseobacteraceae</taxon>
        <taxon>Aliiruegeria</taxon>
    </lineage>
</organism>
<evidence type="ECO:0000313" key="3">
    <source>
        <dbReference type="EMBL" id="SDK97589.1"/>
    </source>
</evidence>
<dbReference type="AlphaFoldDB" id="A0A1G9GA84"/>
<feature type="domain" description="UPF0033" evidence="2">
    <location>
        <begin position="25"/>
        <end position="49"/>
    </location>
</feature>
<name>A0A1G9GA84_9RHOB</name>
<dbReference type="CDD" id="cd00291">
    <property type="entry name" value="SirA_YedF_YeeD"/>
    <property type="match status" value="1"/>
</dbReference>
<protein>
    <submittedName>
        <fullName evidence="3">tRNA 2-thiouridine synthesizing protein A</fullName>
    </submittedName>
</protein>
<proteinExistence type="inferred from homology"/>
<sequence>MAWMSCRRHADLALDIFPMKDPTTLDARGLLCPLPVLKARKALKPLPDGAELHVLADDPAAVIDFPHFCTEAGHALLEQSERAGHLEFRIRKGG</sequence>
<dbReference type="InterPro" id="IPR001455">
    <property type="entry name" value="TusA-like"/>
</dbReference>
<dbReference type="SUPFAM" id="SSF64307">
    <property type="entry name" value="SirA-like"/>
    <property type="match status" value="1"/>
</dbReference>
<dbReference type="PANTHER" id="PTHR33279:SF6">
    <property type="entry name" value="SULFUR CARRIER PROTEIN YEDF-RELATED"/>
    <property type="match status" value="1"/>
</dbReference>
<gene>
    <name evidence="3" type="ORF">SAMN04488026_106210</name>
</gene>
<dbReference type="InterPro" id="IPR036868">
    <property type="entry name" value="TusA-like_sf"/>
</dbReference>
<evidence type="ECO:0000313" key="4">
    <source>
        <dbReference type="Proteomes" id="UP000199382"/>
    </source>
</evidence>
<comment type="similarity">
    <text evidence="1">Belongs to the sulfur carrier protein TusA family.</text>
</comment>
<dbReference type="Pfam" id="PF01206">
    <property type="entry name" value="TusA"/>
    <property type="match status" value="1"/>
</dbReference>
<dbReference type="Gene3D" id="3.30.110.40">
    <property type="entry name" value="TusA-like domain"/>
    <property type="match status" value="1"/>
</dbReference>
<keyword evidence="4" id="KW-1185">Reference proteome</keyword>
<dbReference type="PROSITE" id="PS01148">
    <property type="entry name" value="UPF0033"/>
    <property type="match status" value="1"/>
</dbReference>
<dbReference type="Proteomes" id="UP000199382">
    <property type="component" value="Unassembled WGS sequence"/>
</dbReference>
<accession>A0A1G9GA84</accession>